<organism evidence="2 3">
    <name type="scientific">Cercospora zeae-maydis SCOH1-5</name>
    <dbReference type="NCBI Taxonomy" id="717836"/>
    <lineage>
        <taxon>Eukaryota</taxon>
        <taxon>Fungi</taxon>
        <taxon>Dikarya</taxon>
        <taxon>Ascomycota</taxon>
        <taxon>Pezizomycotina</taxon>
        <taxon>Dothideomycetes</taxon>
        <taxon>Dothideomycetidae</taxon>
        <taxon>Mycosphaerellales</taxon>
        <taxon>Mycosphaerellaceae</taxon>
        <taxon>Cercospora</taxon>
    </lineage>
</organism>
<evidence type="ECO:0000256" key="1">
    <source>
        <dbReference type="SAM" id="SignalP"/>
    </source>
</evidence>
<proteinExistence type="predicted"/>
<reference evidence="2" key="1">
    <citation type="journal article" date="2020" name="Stud. Mycol.">
        <title>101 Dothideomycetes genomes: a test case for predicting lifestyles and emergence of pathogens.</title>
        <authorList>
            <person name="Haridas S."/>
            <person name="Albert R."/>
            <person name="Binder M."/>
            <person name="Bloem J."/>
            <person name="Labutti K."/>
            <person name="Salamov A."/>
            <person name="Andreopoulos B."/>
            <person name="Baker S."/>
            <person name="Barry K."/>
            <person name="Bills G."/>
            <person name="Bluhm B."/>
            <person name="Cannon C."/>
            <person name="Castanera R."/>
            <person name="Culley D."/>
            <person name="Daum C."/>
            <person name="Ezra D."/>
            <person name="Gonzalez J."/>
            <person name="Henrissat B."/>
            <person name="Kuo A."/>
            <person name="Liang C."/>
            <person name="Lipzen A."/>
            <person name="Lutzoni F."/>
            <person name="Magnuson J."/>
            <person name="Mondo S."/>
            <person name="Nolan M."/>
            <person name="Ohm R."/>
            <person name="Pangilinan J."/>
            <person name="Park H.-J."/>
            <person name="Ramirez L."/>
            <person name="Alfaro M."/>
            <person name="Sun H."/>
            <person name="Tritt A."/>
            <person name="Yoshinaga Y."/>
            <person name="Zwiers L.-H."/>
            <person name="Turgeon B."/>
            <person name="Goodwin S."/>
            <person name="Spatafora J."/>
            <person name="Crous P."/>
            <person name="Grigoriev I."/>
        </authorList>
    </citation>
    <scope>NUCLEOTIDE SEQUENCE</scope>
    <source>
        <strain evidence="2">SCOH1-5</strain>
    </source>
</reference>
<gene>
    <name evidence="2" type="ORF">CERZMDRAFT_87544</name>
</gene>
<dbReference type="EMBL" id="ML992692">
    <property type="protein sequence ID" value="KAF2208747.1"/>
    <property type="molecule type" value="Genomic_DNA"/>
</dbReference>
<feature type="chain" id="PRO_5025642942" evidence="1">
    <location>
        <begin position="18"/>
        <end position="197"/>
    </location>
</feature>
<evidence type="ECO:0000313" key="2">
    <source>
        <dbReference type="EMBL" id="KAF2208747.1"/>
    </source>
</evidence>
<protein>
    <submittedName>
        <fullName evidence="2">Uncharacterized protein</fullName>
    </submittedName>
</protein>
<feature type="signal peptide" evidence="1">
    <location>
        <begin position="1"/>
        <end position="17"/>
    </location>
</feature>
<keyword evidence="3" id="KW-1185">Reference proteome</keyword>
<name>A0A6A6F856_9PEZI</name>
<evidence type="ECO:0000313" key="3">
    <source>
        <dbReference type="Proteomes" id="UP000799539"/>
    </source>
</evidence>
<sequence>MYVVAPWVGLLVALACALCCCCVVAVLLGRAPATTRLTAFSSHSRRFPYRSSIRILDSGCTSPTNDTLHRGQCPAAAVPRMLESAAAAAEMVPGSLTSPQCVCRIGSSLSRRHRGAESPPRYNAVLMRRIDSSAPRPPVAQTARNGSGAHFLVESCTDMLGPRSATEPTRASILHSDAMSYALDKKFASECSTGHVA</sequence>
<accession>A0A6A6F856</accession>
<dbReference type="AlphaFoldDB" id="A0A6A6F856"/>
<dbReference type="Proteomes" id="UP000799539">
    <property type="component" value="Unassembled WGS sequence"/>
</dbReference>
<keyword evidence="1" id="KW-0732">Signal</keyword>